<name>A0A109MY81_9BACI</name>
<dbReference type="InterPro" id="IPR003679">
    <property type="entry name" value="Amioglycoside_AcTrfase"/>
</dbReference>
<keyword evidence="6" id="KW-1185">Reference proteome</keyword>
<evidence type="ECO:0000256" key="2">
    <source>
        <dbReference type="ARBA" id="ARBA00022679"/>
    </source>
</evidence>
<evidence type="ECO:0000256" key="4">
    <source>
        <dbReference type="RuleBase" id="RU365031"/>
    </source>
</evidence>
<dbReference type="RefSeq" id="WP_061142347.1">
    <property type="nucleotide sequence ID" value="NZ_LNNH01000020.1"/>
</dbReference>
<keyword evidence="4" id="KW-0046">Antibiotic resistance</keyword>
<dbReference type="GO" id="GO:0046677">
    <property type="term" value="P:response to antibiotic"/>
    <property type="evidence" value="ECO:0007669"/>
    <property type="project" value="UniProtKB-KW"/>
</dbReference>
<comment type="caution">
    <text evidence="5">The sequence shown here is derived from an EMBL/GenBank/DDBJ whole genome shotgun (WGS) entry which is preliminary data.</text>
</comment>
<comment type="catalytic activity">
    <reaction evidence="4">
        <text>a 2-deoxystreptamine antibiotic + acetyl-CoA = an N(3)-acetyl-2-deoxystreptamine antibiotic + CoA + H(+)</text>
        <dbReference type="Rhea" id="RHEA:12665"/>
        <dbReference type="ChEBI" id="CHEBI:15378"/>
        <dbReference type="ChEBI" id="CHEBI:57287"/>
        <dbReference type="ChEBI" id="CHEBI:57288"/>
        <dbReference type="ChEBI" id="CHEBI:57921"/>
        <dbReference type="ChEBI" id="CHEBI:77452"/>
        <dbReference type="EC" id="2.3.1.81"/>
    </reaction>
</comment>
<dbReference type="EMBL" id="LNNH01000020">
    <property type="protein sequence ID" value="KWW19100.1"/>
    <property type="molecule type" value="Genomic_DNA"/>
</dbReference>
<gene>
    <name evidence="5" type="ORF">AS888_19655</name>
</gene>
<dbReference type="SUPFAM" id="SSF110710">
    <property type="entry name" value="TTHA0583/YokD-like"/>
    <property type="match status" value="1"/>
</dbReference>
<organism evidence="5 6">
    <name type="scientific">Peribacillus simplex</name>
    <dbReference type="NCBI Taxonomy" id="1478"/>
    <lineage>
        <taxon>Bacteria</taxon>
        <taxon>Bacillati</taxon>
        <taxon>Bacillota</taxon>
        <taxon>Bacilli</taxon>
        <taxon>Bacillales</taxon>
        <taxon>Bacillaceae</taxon>
        <taxon>Peribacillus</taxon>
    </lineage>
</organism>
<dbReference type="AlphaFoldDB" id="A0A109MY81"/>
<dbReference type="PANTHER" id="PTHR11104">
    <property type="entry name" value="AMINOGLYCOSIDE N3-ACETYLTRANSFERASE"/>
    <property type="match status" value="1"/>
</dbReference>
<keyword evidence="2 4" id="KW-0808">Transferase</keyword>
<keyword evidence="3 4" id="KW-0012">Acyltransferase</keyword>
<comment type="similarity">
    <text evidence="1 4">Belongs to the antibiotic N-acetyltransferase family.</text>
</comment>
<protein>
    <recommendedName>
        <fullName evidence="4">Aminoglycoside N(3)-acetyltransferase</fullName>
        <ecNumber evidence="4">2.3.1.-</ecNumber>
    </recommendedName>
</protein>
<dbReference type="GO" id="GO:0046353">
    <property type="term" value="F:aminoglycoside 3-N-acetyltransferase activity"/>
    <property type="evidence" value="ECO:0007669"/>
    <property type="project" value="UniProtKB-EC"/>
</dbReference>
<dbReference type="Pfam" id="PF02522">
    <property type="entry name" value="Antibiotic_NAT"/>
    <property type="match status" value="1"/>
</dbReference>
<sequence length="283" mass="32554">MKEMIEYSEYPRTKQSIAADFRKLGVKRGMTILVHSSLSSIGWVNGGAVAVIQALMEVVTEEGTIVMPSQSVELSDPARWGNPPVPQSWWKVIKESMPAYDPRYTPVTRGLGQIAELFRSFPGVERSEHPNYSFTAWGRDKDKILYPHPLEFGLGERSPLGKLYDRESYVLQLGAQFDSTTCFHLAEYRIEYKKVISLGAPVLVEGERVWKEYQELEFREELFTEVGEFYKREYEVKEGYVGSACCRLFSIKESVDYAEKWFNEFDSNRNAVREIQARKDGIL</sequence>
<evidence type="ECO:0000256" key="1">
    <source>
        <dbReference type="ARBA" id="ARBA00006383"/>
    </source>
</evidence>
<proteinExistence type="inferred from homology"/>
<reference evidence="5 6" key="1">
    <citation type="submission" date="2015-11" db="EMBL/GenBank/DDBJ databases">
        <title>Genome Sequence of Bacillus simplex strain VanAntwerpen2.</title>
        <authorList>
            <person name="Couger M.B."/>
        </authorList>
    </citation>
    <scope>NUCLEOTIDE SEQUENCE [LARGE SCALE GENOMIC DNA]</scope>
    <source>
        <strain evidence="5 6">VanAntwerpen02</strain>
    </source>
</reference>
<dbReference type="Proteomes" id="UP000064189">
    <property type="component" value="Unassembled WGS sequence"/>
</dbReference>
<accession>A0A109MY81</accession>
<evidence type="ECO:0000313" key="5">
    <source>
        <dbReference type="EMBL" id="KWW19100.1"/>
    </source>
</evidence>
<dbReference type="PANTHER" id="PTHR11104:SF0">
    <property type="entry name" value="SPBETA PROPHAGE-DERIVED AMINOGLYCOSIDE N(3')-ACETYLTRANSFERASE-LIKE PROTEIN YOKD"/>
    <property type="match status" value="1"/>
</dbReference>
<evidence type="ECO:0000313" key="6">
    <source>
        <dbReference type="Proteomes" id="UP000064189"/>
    </source>
</evidence>
<dbReference type="InterPro" id="IPR028345">
    <property type="entry name" value="Antibiotic_NAT-like"/>
</dbReference>
<evidence type="ECO:0000256" key="3">
    <source>
        <dbReference type="ARBA" id="ARBA00023315"/>
    </source>
</evidence>
<dbReference type="EC" id="2.3.1.-" evidence="4"/>